<dbReference type="Gene3D" id="3.30.450.20">
    <property type="entry name" value="PAS domain"/>
    <property type="match status" value="1"/>
</dbReference>
<keyword evidence="2" id="KW-0812">Transmembrane</keyword>
<dbReference type="GO" id="GO:0003824">
    <property type="term" value="F:catalytic activity"/>
    <property type="evidence" value="ECO:0007669"/>
    <property type="project" value="UniProtKB-ARBA"/>
</dbReference>
<sequence length="689" mass="77442">MCVSPGRSLGVFFAVGVLWGMLACNGVLAITPGIHDATRRVLFISSYHPQFPTFSEQIRGLNSAFDGQNIELDIEFMDSKRLNSPDHYQRFHELLKGKLEALPAYELLIVGDDNALNFALERQAELFAATPIVFFGVNDARLAASLSGRSGVTGVVEAISMDDTVQLMRRLYGAKAPITVITDATTTGRNDLRSFIHFMTRSQDRNFRVLSLEQLSFGELYAELRAIPASDPVLLISPFRDKNGATLEFQKSLSLIRDHLKAPLFHLWMHGIGQGILGGKVISHFEQARVAANIGLRALRGEKVGDIPVVTDSPNRYVFDFREMLRFDIGEDDLPLDSLLLFRPVTLYQQHKALFWGVVLIVGFLALLVMLLIVSLRMRVRTQREVMKINIDLESKVKERTEQLEEKNTQLSLVQAIAQLGSFEYLPEQWSVCCNAEFCSMVGLPFEARSLSVEAFMSFIHPSDREELRNATERALKINQPFHGCLRTIRKDGSLCYFNYTSRPISHRDGRTSILGSVIDVTQLKEAESRFKEMANHDDLTGLANRRLLDELFTKAEHMARRCANEIVVLYCDLDKFKPINDQYGHDVGDAVLVAVAQRLRESFRESDTVARIGGDEFVILLNGHCSKDQLHGIIHKTKHSLRGPIHIKNVSCNVDVSIGYAAYPGDGACLDTLLNVADNRMYQEKQYS</sequence>
<dbReference type="eggNOG" id="COG2199">
    <property type="taxonomic scope" value="Bacteria"/>
</dbReference>
<dbReference type="SUPFAM" id="SSF55073">
    <property type="entry name" value="Nucleotide cyclase"/>
    <property type="match status" value="1"/>
</dbReference>
<dbReference type="SUPFAM" id="SSF55785">
    <property type="entry name" value="PYP-like sensor domain (PAS domain)"/>
    <property type="match status" value="1"/>
</dbReference>
<dbReference type="FunFam" id="3.30.70.270:FF:000001">
    <property type="entry name" value="Diguanylate cyclase domain protein"/>
    <property type="match status" value="1"/>
</dbReference>
<proteinExistence type="predicted"/>
<dbReference type="InterPro" id="IPR035965">
    <property type="entry name" value="PAS-like_dom_sf"/>
</dbReference>
<keyword evidence="2" id="KW-0472">Membrane</keyword>
<comment type="cofactor">
    <cofactor evidence="1">
        <name>Mg(2+)</name>
        <dbReference type="ChEBI" id="CHEBI:18420"/>
    </cofactor>
</comment>
<feature type="domain" description="PAC" evidence="3">
    <location>
        <begin position="482"/>
        <end position="533"/>
    </location>
</feature>
<organism evidence="5 6">
    <name type="scientific">Hahella chejuensis (strain KCTC 2396)</name>
    <dbReference type="NCBI Taxonomy" id="349521"/>
    <lineage>
        <taxon>Bacteria</taxon>
        <taxon>Pseudomonadati</taxon>
        <taxon>Pseudomonadota</taxon>
        <taxon>Gammaproteobacteria</taxon>
        <taxon>Oceanospirillales</taxon>
        <taxon>Hahellaceae</taxon>
        <taxon>Hahella</taxon>
    </lineage>
</organism>
<dbReference type="PROSITE" id="PS50113">
    <property type="entry name" value="PAC"/>
    <property type="match status" value="1"/>
</dbReference>
<evidence type="ECO:0000313" key="6">
    <source>
        <dbReference type="Proteomes" id="UP000000238"/>
    </source>
</evidence>
<dbReference type="PROSITE" id="PS50887">
    <property type="entry name" value="GGDEF"/>
    <property type="match status" value="1"/>
</dbReference>
<dbReference type="InterPro" id="IPR013655">
    <property type="entry name" value="PAS_fold_3"/>
</dbReference>
<dbReference type="AlphaFoldDB" id="Q2SP96"/>
<evidence type="ECO:0000256" key="2">
    <source>
        <dbReference type="SAM" id="Phobius"/>
    </source>
</evidence>
<dbReference type="InterPro" id="IPR000160">
    <property type="entry name" value="GGDEF_dom"/>
</dbReference>
<dbReference type="SMART" id="SM00267">
    <property type="entry name" value="GGDEF"/>
    <property type="match status" value="1"/>
</dbReference>
<reference evidence="5 6" key="1">
    <citation type="journal article" date="2005" name="Nucleic Acids Res.">
        <title>Genomic blueprint of Hahella chejuensis, a marine microbe producing an algicidal agent.</title>
        <authorList>
            <person name="Jeong H."/>
            <person name="Yim J.H."/>
            <person name="Lee C."/>
            <person name="Choi S.-H."/>
            <person name="Park Y.K."/>
            <person name="Yoon S.H."/>
            <person name="Hur C.-G."/>
            <person name="Kang H.-Y."/>
            <person name="Kim D."/>
            <person name="Lee H.H."/>
            <person name="Park K.H."/>
            <person name="Park S.-H."/>
            <person name="Park H.-S."/>
            <person name="Lee H.K."/>
            <person name="Oh T.K."/>
            <person name="Kim J.F."/>
        </authorList>
    </citation>
    <scope>NUCLEOTIDE SEQUENCE [LARGE SCALE GENOMIC DNA]</scope>
    <source>
        <strain evidence="5 6">KCTC 2396</strain>
    </source>
</reference>
<dbReference type="InterPro" id="IPR000700">
    <property type="entry name" value="PAS-assoc_C"/>
</dbReference>
<dbReference type="RefSeq" id="WP_011394605.1">
    <property type="nucleotide sequence ID" value="NC_007645.1"/>
</dbReference>
<accession>Q2SP96</accession>
<dbReference type="NCBIfam" id="TIGR00229">
    <property type="entry name" value="sensory_box"/>
    <property type="match status" value="1"/>
</dbReference>
<dbReference type="PANTHER" id="PTHR46663:SF4">
    <property type="entry name" value="DIGUANYLATE CYCLASE DGCT-RELATED"/>
    <property type="match status" value="1"/>
</dbReference>
<dbReference type="KEGG" id="hch:HCH_00626"/>
<dbReference type="InterPro" id="IPR052163">
    <property type="entry name" value="DGC-Regulatory_Protein"/>
</dbReference>
<evidence type="ECO:0000313" key="5">
    <source>
        <dbReference type="EMBL" id="ABC27528.1"/>
    </source>
</evidence>
<dbReference type="NCBIfam" id="TIGR00254">
    <property type="entry name" value="GGDEF"/>
    <property type="match status" value="1"/>
</dbReference>
<dbReference type="PANTHER" id="PTHR46663">
    <property type="entry name" value="DIGUANYLATE CYCLASE DGCT-RELATED"/>
    <property type="match status" value="1"/>
</dbReference>
<dbReference type="OrthoDB" id="9812260at2"/>
<dbReference type="Gene3D" id="3.40.50.2300">
    <property type="match status" value="2"/>
</dbReference>
<evidence type="ECO:0000259" key="4">
    <source>
        <dbReference type="PROSITE" id="PS50887"/>
    </source>
</evidence>
<gene>
    <name evidence="5" type="ordered locus">HCH_00626</name>
</gene>
<dbReference type="eggNOG" id="COG4191">
    <property type="taxonomic scope" value="Bacteria"/>
</dbReference>
<keyword evidence="6" id="KW-1185">Reference proteome</keyword>
<evidence type="ECO:0000259" key="3">
    <source>
        <dbReference type="PROSITE" id="PS50113"/>
    </source>
</evidence>
<protein>
    <submittedName>
        <fullName evidence="5">FOG: GGDEF domain</fullName>
    </submittedName>
</protein>
<dbReference type="STRING" id="349521.HCH_00626"/>
<dbReference type="eggNOG" id="COG2984">
    <property type="taxonomic scope" value="Bacteria"/>
</dbReference>
<dbReference type="CDD" id="cd00130">
    <property type="entry name" value="PAS"/>
    <property type="match status" value="1"/>
</dbReference>
<name>Q2SP96_HAHCH</name>
<dbReference type="InterPro" id="IPR000014">
    <property type="entry name" value="PAS"/>
</dbReference>
<dbReference type="Pfam" id="PF08447">
    <property type="entry name" value="PAS_3"/>
    <property type="match status" value="1"/>
</dbReference>
<keyword evidence="2" id="KW-1133">Transmembrane helix</keyword>
<feature type="transmembrane region" description="Helical" evidence="2">
    <location>
        <begin position="353"/>
        <end position="374"/>
    </location>
</feature>
<dbReference type="Gene3D" id="3.30.70.270">
    <property type="match status" value="1"/>
</dbReference>
<dbReference type="Pfam" id="PF00990">
    <property type="entry name" value="GGDEF"/>
    <property type="match status" value="1"/>
</dbReference>
<dbReference type="HOGENOM" id="CLU_399429_0_0_6"/>
<dbReference type="EMBL" id="CP000155">
    <property type="protein sequence ID" value="ABC27528.1"/>
    <property type="molecule type" value="Genomic_DNA"/>
</dbReference>
<dbReference type="InterPro" id="IPR043128">
    <property type="entry name" value="Rev_trsase/Diguanyl_cyclase"/>
</dbReference>
<dbReference type="InterPro" id="IPR029787">
    <property type="entry name" value="Nucleotide_cyclase"/>
</dbReference>
<dbReference type="Proteomes" id="UP000000238">
    <property type="component" value="Chromosome"/>
</dbReference>
<dbReference type="PROSITE" id="PS51257">
    <property type="entry name" value="PROKAR_LIPOPROTEIN"/>
    <property type="match status" value="1"/>
</dbReference>
<evidence type="ECO:0000256" key="1">
    <source>
        <dbReference type="ARBA" id="ARBA00001946"/>
    </source>
</evidence>
<feature type="domain" description="GGDEF" evidence="4">
    <location>
        <begin position="565"/>
        <end position="689"/>
    </location>
</feature>
<dbReference type="CDD" id="cd01949">
    <property type="entry name" value="GGDEF"/>
    <property type="match status" value="1"/>
</dbReference>